<dbReference type="AlphaFoldDB" id="A0A382EMB9"/>
<keyword evidence="1" id="KW-0560">Oxidoreductase</keyword>
<dbReference type="Pfam" id="PF00296">
    <property type="entry name" value="Bac_luciferase"/>
    <property type="match status" value="1"/>
</dbReference>
<sequence length="131" mass="14537">MQLGLIWGYWAAQPPDDWVDLTREAERLGYDAVWTSESWGSDAFSPLAHLSAVTDRIRLGTSVVQIAARTPTACAMHAVTLDHLSQGRLILGIGVSGPQVVEGWYGRPFGRPLARTREYVEVLRNAFAREE</sequence>
<gene>
    <name evidence="3" type="ORF">METZ01_LOCUS204714</name>
</gene>
<dbReference type="GO" id="GO:0016705">
    <property type="term" value="F:oxidoreductase activity, acting on paired donors, with incorporation or reduction of molecular oxygen"/>
    <property type="evidence" value="ECO:0007669"/>
    <property type="project" value="InterPro"/>
</dbReference>
<dbReference type="InterPro" id="IPR011251">
    <property type="entry name" value="Luciferase-like_dom"/>
</dbReference>
<feature type="non-terminal residue" evidence="3">
    <location>
        <position position="131"/>
    </location>
</feature>
<protein>
    <recommendedName>
        <fullName evidence="2">Luciferase-like domain-containing protein</fullName>
    </recommendedName>
</protein>
<evidence type="ECO:0000313" key="3">
    <source>
        <dbReference type="EMBL" id="SVB51860.1"/>
    </source>
</evidence>
<accession>A0A382EMB9</accession>
<reference evidence="3" key="1">
    <citation type="submission" date="2018-05" db="EMBL/GenBank/DDBJ databases">
        <authorList>
            <person name="Lanie J.A."/>
            <person name="Ng W.-L."/>
            <person name="Kazmierczak K.M."/>
            <person name="Andrzejewski T.M."/>
            <person name="Davidsen T.M."/>
            <person name="Wayne K.J."/>
            <person name="Tettelin H."/>
            <person name="Glass J.I."/>
            <person name="Rusch D."/>
            <person name="Podicherti R."/>
            <person name="Tsui H.-C.T."/>
            <person name="Winkler M.E."/>
        </authorList>
    </citation>
    <scope>NUCLEOTIDE SEQUENCE</scope>
</reference>
<dbReference type="SUPFAM" id="SSF51679">
    <property type="entry name" value="Bacterial luciferase-like"/>
    <property type="match status" value="1"/>
</dbReference>
<dbReference type="InterPro" id="IPR050564">
    <property type="entry name" value="F420-G6PD/mer"/>
</dbReference>
<dbReference type="EMBL" id="UINC01045283">
    <property type="protein sequence ID" value="SVB51860.1"/>
    <property type="molecule type" value="Genomic_DNA"/>
</dbReference>
<dbReference type="CDD" id="cd01097">
    <property type="entry name" value="Tetrahydromethanopterin_reductase"/>
    <property type="match status" value="1"/>
</dbReference>
<name>A0A382EMB9_9ZZZZ</name>
<proteinExistence type="predicted"/>
<dbReference type="InterPro" id="IPR036661">
    <property type="entry name" value="Luciferase-like_sf"/>
</dbReference>
<organism evidence="3">
    <name type="scientific">marine metagenome</name>
    <dbReference type="NCBI Taxonomy" id="408172"/>
    <lineage>
        <taxon>unclassified sequences</taxon>
        <taxon>metagenomes</taxon>
        <taxon>ecological metagenomes</taxon>
    </lineage>
</organism>
<feature type="domain" description="Luciferase-like" evidence="2">
    <location>
        <begin position="13"/>
        <end position="130"/>
    </location>
</feature>
<dbReference type="PANTHER" id="PTHR43244">
    <property type="match status" value="1"/>
</dbReference>
<dbReference type="PANTHER" id="PTHR43244:SF1">
    <property type="entry name" value="5,10-METHYLENETETRAHYDROMETHANOPTERIN REDUCTASE"/>
    <property type="match status" value="1"/>
</dbReference>
<evidence type="ECO:0000259" key="2">
    <source>
        <dbReference type="Pfam" id="PF00296"/>
    </source>
</evidence>
<evidence type="ECO:0000256" key="1">
    <source>
        <dbReference type="ARBA" id="ARBA00023002"/>
    </source>
</evidence>
<dbReference type="Gene3D" id="3.20.20.30">
    <property type="entry name" value="Luciferase-like domain"/>
    <property type="match status" value="1"/>
</dbReference>